<evidence type="ECO:0000313" key="2">
    <source>
        <dbReference type="EMBL" id="KNE56786.1"/>
    </source>
</evidence>
<evidence type="ECO:0000313" key="3">
    <source>
        <dbReference type="Proteomes" id="UP000054350"/>
    </source>
</evidence>
<feature type="region of interest" description="Disordered" evidence="1">
    <location>
        <begin position="81"/>
        <end position="201"/>
    </location>
</feature>
<feature type="compositionally biased region" description="Polar residues" evidence="1">
    <location>
        <begin position="160"/>
        <end position="170"/>
    </location>
</feature>
<gene>
    <name evidence="2" type="ORF">AMAG_17970</name>
</gene>
<feature type="compositionally biased region" description="Polar residues" evidence="1">
    <location>
        <begin position="81"/>
        <end position="90"/>
    </location>
</feature>
<dbReference type="EMBL" id="GG745330">
    <property type="protein sequence ID" value="KNE56786.1"/>
    <property type="molecule type" value="Genomic_DNA"/>
</dbReference>
<accession>A0A0L0S307</accession>
<dbReference type="AlphaFoldDB" id="A0A0L0S307"/>
<reference evidence="3" key="2">
    <citation type="submission" date="2009-11" db="EMBL/GenBank/DDBJ databases">
        <title>The Genome Sequence of Allomyces macrogynus strain ATCC 38327.</title>
        <authorList>
            <consortium name="The Broad Institute Genome Sequencing Platform"/>
            <person name="Russ C."/>
            <person name="Cuomo C."/>
            <person name="Shea T."/>
            <person name="Young S.K."/>
            <person name="Zeng Q."/>
            <person name="Koehrsen M."/>
            <person name="Haas B."/>
            <person name="Borodovsky M."/>
            <person name="Guigo R."/>
            <person name="Alvarado L."/>
            <person name="Berlin A."/>
            <person name="Borenstein D."/>
            <person name="Chen Z."/>
            <person name="Engels R."/>
            <person name="Freedman E."/>
            <person name="Gellesch M."/>
            <person name="Goldberg J."/>
            <person name="Griggs A."/>
            <person name="Gujja S."/>
            <person name="Heiman D."/>
            <person name="Hepburn T."/>
            <person name="Howarth C."/>
            <person name="Jen D."/>
            <person name="Larson L."/>
            <person name="Lewis B."/>
            <person name="Mehta T."/>
            <person name="Park D."/>
            <person name="Pearson M."/>
            <person name="Roberts A."/>
            <person name="Saif S."/>
            <person name="Shenoy N."/>
            <person name="Sisk P."/>
            <person name="Stolte C."/>
            <person name="Sykes S."/>
            <person name="Walk T."/>
            <person name="White J."/>
            <person name="Yandava C."/>
            <person name="Burger G."/>
            <person name="Gray M.W."/>
            <person name="Holland P.W.H."/>
            <person name="King N."/>
            <person name="Lang F.B.F."/>
            <person name="Roger A.J."/>
            <person name="Ruiz-Trillo I."/>
            <person name="Lander E."/>
            <person name="Nusbaum C."/>
        </authorList>
    </citation>
    <scope>NUCLEOTIDE SEQUENCE [LARGE SCALE GENOMIC DNA]</scope>
    <source>
        <strain evidence="3">ATCC 38327</strain>
    </source>
</reference>
<protein>
    <submittedName>
        <fullName evidence="2">Uncharacterized protein</fullName>
    </submittedName>
</protein>
<keyword evidence="3" id="KW-1185">Reference proteome</keyword>
<sequence length="201" mass="20800">MGQSLGINPHRVAAVASMTAHSAAQFLNPNHLVASVSALDRVDLPPRLRDRRVSIFAENPSRTVDSRGSVPLSPISSNGIAVSGASQYSGPSVVESRADASSQRSRPISEGGAAGGSTVGIRAEAIPRPVPMPPPPVSPPPASPPASVAPLSGATKSERSTGAQRSSPQLPSLDVRSHHFDASDDDEVDDAWRSDQGHEGR</sequence>
<feature type="compositionally biased region" description="Pro residues" evidence="1">
    <location>
        <begin position="128"/>
        <end position="144"/>
    </location>
</feature>
<dbReference type="VEuPathDB" id="FungiDB:AMAG_17970"/>
<organism evidence="2 3">
    <name type="scientific">Allomyces macrogynus (strain ATCC 38327)</name>
    <name type="common">Allomyces javanicus var. macrogynus</name>
    <dbReference type="NCBI Taxonomy" id="578462"/>
    <lineage>
        <taxon>Eukaryota</taxon>
        <taxon>Fungi</taxon>
        <taxon>Fungi incertae sedis</taxon>
        <taxon>Blastocladiomycota</taxon>
        <taxon>Blastocladiomycetes</taxon>
        <taxon>Blastocladiales</taxon>
        <taxon>Blastocladiaceae</taxon>
        <taxon>Allomyces</taxon>
    </lineage>
</organism>
<proteinExistence type="predicted"/>
<evidence type="ECO:0000256" key="1">
    <source>
        <dbReference type="SAM" id="MobiDB-lite"/>
    </source>
</evidence>
<reference evidence="2 3" key="1">
    <citation type="submission" date="2009-11" db="EMBL/GenBank/DDBJ databases">
        <title>Annotation of Allomyces macrogynus ATCC 38327.</title>
        <authorList>
            <consortium name="The Broad Institute Genome Sequencing Platform"/>
            <person name="Russ C."/>
            <person name="Cuomo C."/>
            <person name="Burger G."/>
            <person name="Gray M.W."/>
            <person name="Holland P.W.H."/>
            <person name="King N."/>
            <person name="Lang F.B.F."/>
            <person name="Roger A.J."/>
            <person name="Ruiz-Trillo I."/>
            <person name="Young S.K."/>
            <person name="Zeng Q."/>
            <person name="Gargeya S."/>
            <person name="Fitzgerald M."/>
            <person name="Haas B."/>
            <person name="Abouelleil A."/>
            <person name="Alvarado L."/>
            <person name="Arachchi H.M."/>
            <person name="Berlin A."/>
            <person name="Chapman S.B."/>
            <person name="Gearin G."/>
            <person name="Goldberg J."/>
            <person name="Griggs A."/>
            <person name="Gujja S."/>
            <person name="Hansen M."/>
            <person name="Heiman D."/>
            <person name="Howarth C."/>
            <person name="Larimer J."/>
            <person name="Lui A."/>
            <person name="MacDonald P.J.P."/>
            <person name="McCowen C."/>
            <person name="Montmayeur A."/>
            <person name="Murphy C."/>
            <person name="Neiman D."/>
            <person name="Pearson M."/>
            <person name="Priest M."/>
            <person name="Roberts A."/>
            <person name="Saif S."/>
            <person name="Shea T."/>
            <person name="Sisk P."/>
            <person name="Stolte C."/>
            <person name="Sykes S."/>
            <person name="Wortman J."/>
            <person name="Nusbaum C."/>
            <person name="Birren B."/>
        </authorList>
    </citation>
    <scope>NUCLEOTIDE SEQUENCE [LARGE SCALE GENOMIC DNA]</scope>
    <source>
        <strain evidence="2 3">ATCC 38327</strain>
    </source>
</reference>
<name>A0A0L0S307_ALLM3</name>
<feature type="compositionally biased region" description="Basic and acidic residues" evidence="1">
    <location>
        <begin position="190"/>
        <end position="201"/>
    </location>
</feature>
<dbReference type="Proteomes" id="UP000054350">
    <property type="component" value="Unassembled WGS sequence"/>
</dbReference>